<accession>A0ABN9QIL4</accession>
<gene>
    <name evidence="2" type="ORF">PCOR1329_LOCUS12275</name>
</gene>
<dbReference type="Proteomes" id="UP001189429">
    <property type="component" value="Unassembled WGS sequence"/>
</dbReference>
<keyword evidence="3" id="KW-1185">Reference proteome</keyword>
<feature type="compositionally biased region" description="Basic and acidic residues" evidence="1">
    <location>
        <begin position="263"/>
        <end position="273"/>
    </location>
</feature>
<organism evidence="2 3">
    <name type="scientific">Prorocentrum cordatum</name>
    <dbReference type="NCBI Taxonomy" id="2364126"/>
    <lineage>
        <taxon>Eukaryota</taxon>
        <taxon>Sar</taxon>
        <taxon>Alveolata</taxon>
        <taxon>Dinophyceae</taxon>
        <taxon>Prorocentrales</taxon>
        <taxon>Prorocentraceae</taxon>
        <taxon>Prorocentrum</taxon>
    </lineage>
</organism>
<name>A0ABN9QIL4_9DINO</name>
<evidence type="ECO:0000256" key="1">
    <source>
        <dbReference type="SAM" id="MobiDB-lite"/>
    </source>
</evidence>
<comment type="caution">
    <text evidence="2">The sequence shown here is derived from an EMBL/GenBank/DDBJ whole genome shotgun (WGS) entry which is preliminary data.</text>
</comment>
<reference evidence="2" key="1">
    <citation type="submission" date="2023-10" db="EMBL/GenBank/DDBJ databases">
        <authorList>
            <person name="Chen Y."/>
            <person name="Shah S."/>
            <person name="Dougan E. K."/>
            <person name="Thang M."/>
            <person name="Chan C."/>
        </authorList>
    </citation>
    <scope>NUCLEOTIDE SEQUENCE [LARGE SCALE GENOMIC DNA]</scope>
</reference>
<sequence>MKPIRDTNETNSRVRFRNATIRVIDYMMKHPQQAPELRGQIESGLVGKTVTKNGSGSGSADSPVKIDLTWAGKSVGKVHPKVKAAQLAALPDGPSEALLDLIDDNDAYAIKDLFAFAFQYKSSDRFTDEMGDMSTWTLMNVRRNAQIGIDFGSWIKDCVNPDTGVIDWECRPLYTPIWGKEYLASVRFINGDTASPPKGVFIAYEYPCKDWFSLQHGPNKYRIDKKGKMLIDLYTGAAAEISARQQQVMALTNGPSLVSLDTREKRRREEALQKARKRLATKSSESIRMLSWDKKDDTPS</sequence>
<proteinExistence type="predicted"/>
<dbReference type="EMBL" id="CAUYUJ010003570">
    <property type="protein sequence ID" value="CAK0805861.1"/>
    <property type="molecule type" value="Genomic_DNA"/>
</dbReference>
<evidence type="ECO:0000313" key="3">
    <source>
        <dbReference type="Proteomes" id="UP001189429"/>
    </source>
</evidence>
<protein>
    <submittedName>
        <fullName evidence="2">Uncharacterized protein</fullName>
    </submittedName>
</protein>
<feature type="region of interest" description="Disordered" evidence="1">
    <location>
        <begin position="263"/>
        <end position="282"/>
    </location>
</feature>
<evidence type="ECO:0000313" key="2">
    <source>
        <dbReference type="EMBL" id="CAK0805861.1"/>
    </source>
</evidence>